<dbReference type="EMBL" id="LAZR01025139">
    <property type="protein sequence ID" value="KKL72862.1"/>
    <property type="molecule type" value="Genomic_DNA"/>
</dbReference>
<dbReference type="AlphaFoldDB" id="A0A0F9HCN8"/>
<organism evidence="1">
    <name type="scientific">marine sediment metagenome</name>
    <dbReference type="NCBI Taxonomy" id="412755"/>
    <lineage>
        <taxon>unclassified sequences</taxon>
        <taxon>metagenomes</taxon>
        <taxon>ecological metagenomes</taxon>
    </lineage>
</organism>
<protein>
    <submittedName>
        <fullName evidence="1">Uncharacterized protein</fullName>
    </submittedName>
</protein>
<feature type="non-terminal residue" evidence="1">
    <location>
        <position position="137"/>
    </location>
</feature>
<name>A0A0F9HCN8_9ZZZZ</name>
<gene>
    <name evidence="1" type="ORF">LCGC14_2080680</name>
</gene>
<comment type="caution">
    <text evidence="1">The sequence shown here is derived from an EMBL/GenBank/DDBJ whole genome shotgun (WGS) entry which is preliminary data.</text>
</comment>
<accession>A0A0F9HCN8</accession>
<reference evidence="1" key="1">
    <citation type="journal article" date="2015" name="Nature">
        <title>Complex archaea that bridge the gap between prokaryotes and eukaryotes.</title>
        <authorList>
            <person name="Spang A."/>
            <person name="Saw J.H."/>
            <person name="Jorgensen S.L."/>
            <person name="Zaremba-Niedzwiedzka K."/>
            <person name="Martijn J."/>
            <person name="Lind A.E."/>
            <person name="van Eijk R."/>
            <person name="Schleper C."/>
            <person name="Guy L."/>
            <person name="Ettema T.J."/>
        </authorList>
    </citation>
    <scope>NUCLEOTIDE SEQUENCE</scope>
</reference>
<evidence type="ECO:0000313" key="1">
    <source>
        <dbReference type="EMBL" id="KKL72862.1"/>
    </source>
</evidence>
<sequence length="137" mass="15684">MSNMATLPYVTPVQNNAPDYFGKMMGQVGERDKKQRVQQAMQFITEGKVTENRSKIQTMLSGNKELVNSQSEALGILQRDAPDIFKEIKRTEERNQTRAEKLEVDRKKWFQDNAVDAIGTYIDELLKIPEKEEDGSS</sequence>
<proteinExistence type="predicted"/>